<evidence type="ECO:0000313" key="9">
    <source>
        <dbReference type="EMBL" id="GAA5149310.1"/>
    </source>
</evidence>
<sequence length="324" mass="34225">MPSGPLMVIGGAEDKLRRRTILREFVAASGGDRARIAVVPTASSLGPEVVEVYDALFRREGAADVVAVRPQSRDDAHDPATVALLDDVTGIFMTGGNQLKLSAIVCGTPLGDAIVGARERGVVIAGTSAGASIQSSHMVAFGGPGSTPKQRMTQVAAGLGLLESSVIDQHFDQRNRYGRLLMIVAQSPQLLGLGVDEDTAAVVERDERGHEMMRVVGRGAVTVMDPARITTDAFEAKRSQPILASGVVLHVLPAGQVFDLTERVLVPPVPQVDPGEAAEIAEAEQDLRQLARDIAAADADPIVLRRRLARRRGRPSHDPDGAPA</sequence>
<evidence type="ECO:0000256" key="5">
    <source>
        <dbReference type="ARBA" id="ARBA00015719"/>
    </source>
</evidence>
<keyword evidence="7" id="KW-0378">Hydrolase</keyword>
<evidence type="ECO:0000256" key="1">
    <source>
        <dbReference type="ARBA" id="ARBA00001092"/>
    </source>
</evidence>
<comment type="caution">
    <text evidence="9">The sequence shown here is derived from an EMBL/GenBank/DDBJ whole genome shotgun (WGS) entry which is preliminary data.</text>
</comment>
<evidence type="ECO:0000256" key="6">
    <source>
        <dbReference type="ARBA" id="ARBA00022670"/>
    </source>
</evidence>
<dbReference type="RefSeq" id="WP_345458712.1">
    <property type="nucleotide sequence ID" value="NZ_BAABKG010000003.1"/>
</dbReference>
<evidence type="ECO:0000256" key="8">
    <source>
        <dbReference type="ARBA" id="ARBA00022825"/>
    </source>
</evidence>
<accession>A0ABP9PR66</accession>
<dbReference type="PANTHER" id="PTHR36175">
    <property type="entry name" value="CYANOPHYCINASE"/>
    <property type="match status" value="1"/>
</dbReference>
<evidence type="ECO:0000256" key="3">
    <source>
        <dbReference type="ARBA" id="ARBA00006534"/>
    </source>
</evidence>
<protein>
    <recommendedName>
        <fullName evidence="5">Cyanophycinase</fullName>
        <ecNumber evidence="4">3.4.15.6</ecNumber>
    </recommendedName>
</protein>
<dbReference type="InterPro" id="IPR005320">
    <property type="entry name" value="Peptidase_S51"/>
</dbReference>
<dbReference type="InterPro" id="IPR029062">
    <property type="entry name" value="Class_I_gatase-like"/>
</dbReference>
<comment type="function">
    <text evidence="2">Exopeptidase that catalyzes the hydrolytic cleavage of multi-L-arginyl-poly-L-aspartic acid (cyanophycin; a water-insoluble reserve polymer) into aspartate-arginine dipeptides.</text>
</comment>
<gene>
    <name evidence="9" type="ORF">GCM10023340_24430</name>
</gene>
<name>A0ABP9PR66_9ACTN</name>
<evidence type="ECO:0000313" key="10">
    <source>
        <dbReference type="Proteomes" id="UP001500221"/>
    </source>
</evidence>
<evidence type="ECO:0000256" key="4">
    <source>
        <dbReference type="ARBA" id="ARBA00013115"/>
    </source>
</evidence>
<comment type="similarity">
    <text evidence="3">Belongs to the peptidase S51 family.</text>
</comment>
<evidence type="ECO:0000256" key="2">
    <source>
        <dbReference type="ARBA" id="ARBA00002039"/>
    </source>
</evidence>
<keyword evidence="8" id="KW-0720">Serine protease</keyword>
<comment type="catalytic activity">
    <reaction evidence="1">
        <text>[L-4-(L-arginin-2-N-yl)aspartate](n) + H2O = [L-4-(L-arginin-2-N-yl)aspartate](n-1) + L-4-(L-arginin-2-N-yl)aspartate</text>
        <dbReference type="Rhea" id="RHEA:12845"/>
        <dbReference type="Rhea" id="RHEA-COMP:13728"/>
        <dbReference type="Rhea" id="RHEA-COMP:13734"/>
        <dbReference type="ChEBI" id="CHEBI:15377"/>
        <dbReference type="ChEBI" id="CHEBI:137986"/>
        <dbReference type="ChEBI" id="CHEBI:137991"/>
        <dbReference type="EC" id="3.4.15.6"/>
    </reaction>
</comment>
<dbReference type="InterPro" id="IPR011811">
    <property type="entry name" value="Peptidase_S51_cyanophycinase"/>
</dbReference>
<dbReference type="PANTHER" id="PTHR36175:SF1">
    <property type="entry name" value="CYANOPHYCINASE"/>
    <property type="match status" value="1"/>
</dbReference>
<keyword evidence="10" id="KW-1185">Reference proteome</keyword>
<reference evidence="10" key="1">
    <citation type="journal article" date="2019" name="Int. J. Syst. Evol. Microbiol.">
        <title>The Global Catalogue of Microorganisms (GCM) 10K type strain sequencing project: providing services to taxonomists for standard genome sequencing and annotation.</title>
        <authorList>
            <consortium name="The Broad Institute Genomics Platform"/>
            <consortium name="The Broad Institute Genome Sequencing Center for Infectious Disease"/>
            <person name="Wu L."/>
            <person name="Ma J."/>
        </authorList>
    </citation>
    <scope>NUCLEOTIDE SEQUENCE [LARGE SCALE GENOMIC DNA]</scope>
    <source>
        <strain evidence="10">JCM 18459</strain>
    </source>
</reference>
<dbReference type="SUPFAM" id="SSF52317">
    <property type="entry name" value="Class I glutamine amidotransferase-like"/>
    <property type="match status" value="1"/>
</dbReference>
<organism evidence="9 10">
    <name type="scientific">Nocardioides marinquilinus</name>
    <dbReference type="NCBI Taxonomy" id="1210400"/>
    <lineage>
        <taxon>Bacteria</taxon>
        <taxon>Bacillati</taxon>
        <taxon>Actinomycetota</taxon>
        <taxon>Actinomycetes</taxon>
        <taxon>Propionibacteriales</taxon>
        <taxon>Nocardioidaceae</taxon>
        <taxon>Nocardioides</taxon>
    </lineage>
</organism>
<dbReference type="Pfam" id="PF03575">
    <property type="entry name" value="Peptidase_S51"/>
    <property type="match status" value="1"/>
</dbReference>
<dbReference type="EMBL" id="BAABKG010000003">
    <property type="protein sequence ID" value="GAA5149310.1"/>
    <property type="molecule type" value="Genomic_DNA"/>
</dbReference>
<keyword evidence="6" id="KW-0645">Protease</keyword>
<dbReference type="PIRSF" id="PIRSF032067">
    <property type="entry name" value="Cyanophycinase"/>
    <property type="match status" value="1"/>
</dbReference>
<evidence type="ECO:0000256" key="7">
    <source>
        <dbReference type="ARBA" id="ARBA00022801"/>
    </source>
</evidence>
<dbReference type="Gene3D" id="3.40.50.880">
    <property type="match status" value="1"/>
</dbReference>
<dbReference type="NCBIfam" id="TIGR02069">
    <property type="entry name" value="cyanophycinase"/>
    <property type="match status" value="1"/>
</dbReference>
<dbReference type="EC" id="3.4.15.6" evidence="4"/>
<proteinExistence type="inferred from homology"/>
<dbReference type="Proteomes" id="UP001500221">
    <property type="component" value="Unassembled WGS sequence"/>
</dbReference>
<dbReference type="CDD" id="cd03145">
    <property type="entry name" value="GAT1_cyanophycinase"/>
    <property type="match status" value="1"/>
</dbReference>